<organism evidence="2 3">
    <name type="scientific">Pseudohoeflea coraliihabitans</name>
    <dbReference type="NCBI Taxonomy" id="2860393"/>
    <lineage>
        <taxon>Bacteria</taxon>
        <taxon>Pseudomonadati</taxon>
        <taxon>Pseudomonadota</taxon>
        <taxon>Alphaproteobacteria</taxon>
        <taxon>Hyphomicrobiales</taxon>
        <taxon>Rhizobiaceae</taxon>
        <taxon>Pseudohoeflea</taxon>
    </lineage>
</organism>
<comment type="caution">
    <text evidence="2">The sequence shown here is derived from an EMBL/GenBank/DDBJ whole genome shotgun (WGS) entry which is preliminary data.</text>
</comment>
<feature type="chain" id="PRO_5046661957" evidence="1">
    <location>
        <begin position="21"/>
        <end position="94"/>
    </location>
</feature>
<evidence type="ECO:0000313" key="2">
    <source>
        <dbReference type="EMBL" id="MBW3099204.1"/>
    </source>
</evidence>
<dbReference type="Proteomes" id="UP001430804">
    <property type="component" value="Unassembled WGS sequence"/>
</dbReference>
<keyword evidence="3" id="KW-1185">Reference proteome</keyword>
<proteinExistence type="predicted"/>
<reference evidence="2" key="1">
    <citation type="submission" date="2021-07" db="EMBL/GenBank/DDBJ databases">
        <title>Pseudohoeflea marina sp. nov. a polyhydroxyalcanoate-producing bacterium.</title>
        <authorList>
            <person name="Zheng W."/>
            <person name="Yu S."/>
            <person name="Huang Y."/>
        </authorList>
    </citation>
    <scope>NUCLEOTIDE SEQUENCE</scope>
    <source>
        <strain evidence="2">DP4N28-3</strain>
    </source>
</reference>
<name>A0ABS6WTB5_9HYPH</name>
<dbReference type="EMBL" id="JAHWQX010000006">
    <property type="protein sequence ID" value="MBW3099204.1"/>
    <property type="molecule type" value="Genomic_DNA"/>
</dbReference>
<feature type="signal peptide" evidence="1">
    <location>
        <begin position="1"/>
        <end position="20"/>
    </location>
</feature>
<evidence type="ECO:0000256" key="1">
    <source>
        <dbReference type="SAM" id="SignalP"/>
    </source>
</evidence>
<dbReference type="RefSeq" id="WP_219203535.1">
    <property type="nucleotide sequence ID" value="NZ_JAHWQX010000006.1"/>
</dbReference>
<keyword evidence="1" id="KW-0732">Signal</keyword>
<evidence type="ECO:0000313" key="3">
    <source>
        <dbReference type="Proteomes" id="UP001430804"/>
    </source>
</evidence>
<sequence>MKIVLFAAAMIAATISHASAQQMACAPLNDMAKVAAEFGEKPMATAQTPNGTLIIFANQNTQTWTAIVTDGGRACLVGTGGGFKLAPDAFGAPT</sequence>
<gene>
    <name evidence="2" type="ORF">KY465_18130</name>
</gene>
<protein>
    <submittedName>
        <fullName evidence="2">Uncharacterized protein</fullName>
    </submittedName>
</protein>
<accession>A0ABS6WTB5</accession>